<evidence type="ECO:0000256" key="2">
    <source>
        <dbReference type="ARBA" id="ARBA00005011"/>
    </source>
</evidence>
<dbReference type="InterPro" id="IPR005861">
    <property type="entry name" value="HisP_aminotrans"/>
</dbReference>
<dbReference type="InterPro" id="IPR011989">
    <property type="entry name" value="ARM-like"/>
</dbReference>
<feature type="domain" description="TORTIFOLIA1/SINE1-2 N-terminal" evidence="14">
    <location>
        <begin position="10"/>
        <end position="278"/>
    </location>
</feature>
<dbReference type="SUPFAM" id="SSF48371">
    <property type="entry name" value="ARM repeat"/>
    <property type="match status" value="1"/>
</dbReference>
<dbReference type="InterPro" id="IPR057600">
    <property type="entry name" value="TORTIFOLIA1/SINE1-2_N"/>
</dbReference>
<gene>
    <name evidence="15" type="ORF">SASPL_110563</name>
</gene>
<proteinExistence type="inferred from homology"/>
<keyword evidence="7" id="KW-0663">Pyridoxal phosphate</keyword>
<comment type="catalytic activity">
    <reaction evidence="10">
        <text>L-histidinol phosphate + 2-oxoglutarate = 3-(imidazol-4-yl)-2-oxopropyl phosphate + L-glutamate</text>
        <dbReference type="Rhea" id="RHEA:23744"/>
        <dbReference type="ChEBI" id="CHEBI:16810"/>
        <dbReference type="ChEBI" id="CHEBI:29985"/>
        <dbReference type="ChEBI" id="CHEBI:57766"/>
        <dbReference type="ChEBI" id="CHEBI:57980"/>
        <dbReference type="EC" id="2.6.1.9"/>
    </reaction>
</comment>
<dbReference type="Pfam" id="PF24714">
    <property type="entry name" value="TOR1L1_N"/>
    <property type="match status" value="1"/>
</dbReference>
<dbReference type="Gene3D" id="3.40.640.10">
    <property type="entry name" value="Type I PLP-dependent aspartate aminotransferase-like (Major domain)"/>
    <property type="match status" value="1"/>
</dbReference>
<accession>A0A8X9A3G3</accession>
<dbReference type="NCBIfam" id="TIGR01141">
    <property type="entry name" value="hisC"/>
    <property type="match status" value="1"/>
</dbReference>
<evidence type="ECO:0000256" key="6">
    <source>
        <dbReference type="ARBA" id="ARBA00022679"/>
    </source>
</evidence>
<evidence type="ECO:0000256" key="11">
    <source>
        <dbReference type="SAM" id="MobiDB-lite"/>
    </source>
</evidence>
<dbReference type="InterPro" id="IPR015422">
    <property type="entry name" value="PyrdxlP-dep_Trfase_small"/>
</dbReference>
<keyword evidence="5" id="KW-0028">Amino-acid biosynthesis</keyword>
<feature type="compositionally biased region" description="Low complexity" evidence="11">
    <location>
        <begin position="580"/>
        <end position="591"/>
    </location>
</feature>
<keyword evidence="8" id="KW-0368">Histidine biosynthesis</keyword>
<dbReference type="GO" id="GO:0030170">
    <property type="term" value="F:pyridoxal phosphate binding"/>
    <property type="evidence" value="ECO:0007669"/>
    <property type="project" value="InterPro"/>
</dbReference>
<dbReference type="SUPFAM" id="SSF53383">
    <property type="entry name" value="PLP-dependent transferases"/>
    <property type="match status" value="1"/>
</dbReference>
<evidence type="ECO:0000259" key="13">
    <source>
        <dbReference type="Pfam" id="PF00155"/>
    </source>
</evidence>
<keyword evidence="6" id="KW-0808">Transferase</keyword>
<evidence type="ECO:0000256" key="10">
    <source>
        <dbReference type="ARBA" id="ARBA00047481"/>
    </source>
</evidence>
<feature type="region of interest" description="Disordered" evidence="11">
    <location>
        <begin position="580"/>
        <end position="602"/>
    </location>
</feature>
<dbReference type="EMBL" id="PNBA02000004">
    <property type="protein sequence ID" value="KAG6426341.1"/>
    <property type="molecule type" value="Genomic_DNA"/>
</dbReference>
<feature type="compositionally biased region" description="Low complexity" evidence="11">
    <location>
        <begin position="314"/>
        <end position="330"/>
    </location>
</feature>
<evidence type="ECO:0000259" key="14">
    <source>
        <dbReference type="Pfam" id="PF24714"/>
    </source>
</evidence>
<evidence type="ECO:0000256" key="12">
    <source>
        <dbReference type="SAM" id="Phobius"/>
    </source>
</evidence>
<dbReference type="Gene3D" id="1.25.10.10">
    <property type="entry name" value="Leucine-rich Repeat Variant"/>
    <property type="match status" value="1"/>
</dbReference>
<keyword evidence="12" id="KW-1133">Transmembrane helix</keyword>
<reference evidence="15" key="2">
    <citation type="submission" date="2020-08" db="EMBL/GenBank/DDBJ databases">
        <title>Plant Genome Project.</title>
        <authorList>
            <person name="Zhang R.-G."/>
        </authorList>
    </citation>
    <scope>NUCLEOTIDE SEQUENCE</scope>
    <source>
        <strain evidence="15">Huo1</strain>
        <tissue evidence="15">Leaf</tissue>
    </source>
</reference>
<comment type="caution">
    <text evidence="15">The sequence shown here is derived from an EMBL/GenBank/DDBJ whole genome shotgun (WGS) entry which is preliminary data.</text>
</comment>
<sequence>MAITKQSSGDVKSRVNTCIDKLSDRDTLAMASNELESIARTLPNNAFAPFLNCLSATDSSEKSPVRRQCVRLISILSAAHGDALSPHVSKMISAVLRRLRDPDSSVRAACVDAVASISAHVLFAAILKPLAEALFHEQDSKAQIGAALCLAAAVEAAPDPDEAEMRRLLSRVLKLARSDGCKAKPALLALVGCIVSTDCIKSKSLFNSTVSTAVDFLSSDDWAARKEAAEVLEKAAMADGNLSVQFKTSCLAALENRRFDKVKLVREKMNRALEIWKDLPVQSASPNVQSDTSSAGYYSPSSETPQQRKMYPLRSPASSCSSSTSSSRRSTLGNEEANPHIPTASNKFNVKKNTRARVVPCDSSDKINDDFESENEFEDMSLIRRQLQQIENQQSNLFNLLQRYIGSSQKGMSSLESRVDGLEKVLGVMSEDYALPTRRISTTREELGNTCCMIPGREFLSPKFWRRGESVNLKLESSFSSSHGNGIMHRDAKIITRLDNFSVAKRDEAKEMVLSSVALLFLGLFISVLLRIWLLERNRSYMGVLELLCKTSSLCVDRPIPSPDCGSFLKRSRITFMTPPASSSSSAVSVTEDSPKEGGGKLTGDSFIRPHLRKLSPYQPILPFEAISSPIATFTVLSTRLGRKPEEIIKLDANENPYGPPPEVFEALGSLRFPYIYPDPESRRLRAALAKDSGLEADYILAGCGADELIDLIMRCVLEPGDKILDCPPTFTMYEFDAAVNGALVVKVPRKPDFSLDVHRTFEVVEQEKPKCIFLTSPNNPDGSIIDDETLVKILSLPILVVLDEAYIEFAGLKSKMTWVKKYENLIVLRTFSKRAGLAGLRIGYGAFPLSIIEYLWRAKQPYNVSVAAEIAACAALENPTYLENVKIALVEERERLFKLLKEVPFLNPYPSYSNFILCEVTTGRDAKKLKEDLAKMGIMIRHYSNKELAGYVRVSVGKPEHTDALMEGMKRLY</sequence>
<dbReference type="GO" id="GO:0004400">
    <property type="term" value="F:histidinol-phosphate transaminase activity"/>
    <property type="evidence" value="ECO:0007669"/>
    <property type="project" value="UniProtKB-EC"/>
</dbReference>
<evidence type="ECO:0000256" key="3">
    <source>
        <dbReference type="ARBA" id="ARBA00012748"/>
    </source>
</evidence>
<dbReference type="Proteomes" id="UP000298416">
    <property type="component" value="Unassembled WGS sequence"/>
</dbReference>
<dbReference type="FunFam" id="1.25.10.10:FF:000549">
    <property type="entry name" value="ARM repeat superfamily protein"/>
    <property type="match status" value="1"/>
</dbReference>
<dbReference type="GO" id="GO:0000105">
    <property type="term" value="P:L-histidine biosynthetic process"/>
    <property type="evidence" value="ECO:0007669"/>
    <property type="project" value="UniProtKB-KW"/>
</dbReference>
<feature type="domain" description="Aminotransferase class I/classII large" evidence="13">
    <location>
        <begin position="647"/>
        <end position="967"/>
    </location>
</feature>
<keyword evidence="12" id="KW-0812">Transmembrane</keyword>
<feature type="transmembrane region" description="Helical" evidence="12">
    <location>
        <begin position="512"/>
        <end position="534"/>
    </location>
</feature>
<dbReference type="PANTHER" id="PTHR42885">
    <property type="entry name" value="HISTIDINOL-PHOSPHATE AMINOTRANSFERASE-RELATED"/>
    <property type="match status" value="1"/>
</dbReference>
<evidence type="ECO:0000256" key="8">
    <source>
        <dbReference type="ARBA" id="ARBA00023102"/>
    </source>
</evidence>
<comment type="pathway">
    <text evidence="2">Amino-acid biosynthesis; L-histidine biosynthesis; L-histidine from 5-phospho-alpha-D-ribose 1-diphosphate: step 7/9.</text>
</comment>
<dbReference type="EC" id="2.6.1.9" evidence="3"/>
<evidence type="ECO:0000256" key="9">
    <source>
        <dbReference type="ARBA" id="ARBA00030262"/>
    </source>
</evidence>
<evidence type="ECO:0000256" key="5">
    <source>
        <dbReference type="ARBA" id="ARBA00022605"/>
    </source>
</evidence>
<evidence type="ECO:0000313" key="16">
    <source>
        <dbReference type="Proteomes" id="UP000298416"/>
    </source>
</evidence>
<dbReference type="Gene3D" id="3.90.1150.10">
    <property type="entry name" value="Aspartate Aminotransferase, domain 1"/>
    <property type="match status" value="1"/>
</dbReference>
<evidence type="ECO:0000256" key="7">
    <source>
        <dbReference type="ARBA" id="ARBA00022898"/>
    </source>
</evidence>
<organism evidence="15">
    <name type="scientific">Salvia splendens</name>
    <name type="common">Scarlet sage</name>
    <dbReference type="NCBI Taxonomy" id="180675"/>
    <lineage>
        <taxon>Eukaryota</taxon>
        <taxon>Viridiplantae</taxon>
        <taxon>Streptophyta</taxon>
        <taxon>Embryophyta</taxon>
        <taxon>Tracheophyta</taxon>
        <taxon>Spermatophyta</taxon>
        <taxon>Magnoliopsida</taxon>
        <taxon>eudicotyledons</taxon>
        <taxon>Gunneridae</taxon>
        <taxon>Pentapetalae</taxon>
        <taxon>asterids</taxon>
        <taxon>lamiids</taxon>
        <taxon>Lamiales</taxon>
        <taxon>Lamiaceae</taxon>
        <taxon>Nepetoideae</taxon>
        <taxon>Mentheae</taxon>
        <taxon>Salviinae</taxon>
        <taxon>Salvia</taxon>
        <taxon>Salvia subgen. Calosphace</taxon>
        <taxon>core Calosphace</taxon>
    </lineage>
</organism>
<reference evidence="15" key="1">
    <citation type="submission" date="2018-01" db="EMBL/GenBank/DDBJ databases">
        <authorList>
            <person name="Mao J.F."/>
        </authorList>
    </citation>
    <scope>NUCLEOTIDE SEQUENCE</scope>
    <source>
        <strain evidence="15">Huo1</strain>
        <tissue evidence="15">Leaf</tissue>
    </source>
</reference>
<evidence type="ECO:0000256" key="1">
    <source>
        <dbReference type="ARBA" id="ARBA00001933"/>
    </source>
</evidence>
<name>A0A8X9A3G3_SALSN</name>
<dbReference type="InterPro" id="IPR016024">
    <property type="entry name" value="ARM-type_fold"/>
</dbReference>
<evidence type="ECO:0000256" key="4">
    <source>
        <dbReference type="ARBA" id="ARBA00022576"/>
    </source>
</evidence>
<protein>
    <recommendedName>
        <fullName evidence="3">histidinol-phosphate transaminase</fullName>
        <ecNumber evidence="3">2.6.1.9</ecNumber>
    </recommendedName>
    <alternativeName>
        <fullName evidence="9">Imidazole acetol-phosphate transaminase</fullName>
    </alternativeName>
</protein>
<dbReference type="InterPro" id="IPR015421">
    <property type="entry name" value="PyrdxlP-dep_Trfase_major"/>
</dbReference>
<dbReference type="InterPro" id="IPR015424">
    <property type="entry name" value="PyrdxlP-dep_Trfase"/>
</dbReference>
<dbReference type="CDD" id="cd00609">
    <property type="entry name" value="AAT_like"/>
    <property type="match status" value="1"/>
</dbReference>
<dbReference type="HAMAP" id="MF_01023">
    <property type="entry name" value="HisC_aminotrans_2"/>
    <property type="match status" value="1"/>
</dbReference>
<feature type="region of interest" description="Disordered" evidence="11">
    <location>
        <begin position="284"/>
        <end position="349"/>
    </location>
</feature>
<feature type="compositionally biased region" description="Polar residues" evidence="11">
    <location>
        <begin position="284"/>
        <end position="307"/>
    </location>
</feature>
<dbReference type="Pfam" id="PF00155">
    <property type="entry name" value="Aminotran_1_2"/>
    <property type="match status" value="1"/>
</dbReference>
<keyword evidence="12" id="KW-0472">Membrane</keyword>
<dbReference type="AlphaFoldDB" id="A0A8X9A3G3"/>
<comment type="cofactor">
    <cofactor evidence="1">
        <name>pyridoxal 5'-phosphate</name>
        <dbReference type="ChEBI" id="CHEBI:597326"/>
    </cofactor>
</comment>
<keyword evidence="4" id="KW-0032">Aminotransferase</keyword>
<dbReference type="PANTHER" id="PTHR42885:SF2">
    <property type="entry name" value="HISTIDINOL-PHOSPHATE AMINOTRANSFERASE"/>
    <property type="match status" value="1"/>
</dbReference>
<evidence type="ECO:0000313" key="15">
    <source>
        <dbReference type="EMBL" id="KAG6426341.1"/>
    </source>
</evidence>
<keyword evidence="16" id="KW-1185">Reference proteome</keyword>
<dbReference type="InterPro" id="IPR004839">
    <property type="entry name" value="Aminotransferase_I/II_large"/>
</dbReference>